<proteinExistence type="predicted"/>
<reference evidence="1 2" key="1">
    <citation type="submission" date="2016-11" db="EMBL/GenBank/DDBJ databases">
        <title>Comparative genomics of Bartonella apis.</title>
        <authorList>
            <person name="Engel P."/>
        </authorList>
    </citation>
    <scope>NUCLEOTIDE SEQUENCE [LARGE SCALE GENOMIC DNA]</scope>
    <source>
        <strain evidence="1 2">BBC0178</strain>
    </source>
</reference>
<dbReference type="AlphaFoldDB" id="A0A1U9MCM5"/>
<sequence length="52" mass="5798">MVLDGGKKTNQTGMSRKINNDSLFVCESATKAQCARIGLDNRVKETIRLKKE</sequence>
<dbReference type="KEGG" id="bapa:BBC0178_015810"/>
<evidence type="ECO:0000313" key="2">
    <source>
        <dbReference type="Proteomes" id="UP000189660"/>
    </source>
</evidence>
<name>A0A1U9MCM5_9HYPH</name>
<dbReference type="EMBL" id="CP015820">
    <property type="protein sequence ID" value="AQT43037.1"/>
    <property type="molecule type" value="Genomic_DNA"/>
</dbReference>
<keyword evidence="2" id="KW-1185">Reference proteome</keyword>
<protein>
    <submittedName>
        <fullName evidence="1">Uncharacterized protein</fullName>
    </submittedName>
</protein>
<organism evidence="1 2">
    <name type="scientific">Bartonella apihabitans</name>
    <dbReference type="NCBI Taxonomy" id="2750929"/>
    <lineage>
        <taxon>Bacteria</taxon>
        <taxon>Pseudomonadati</taxon>
        <taxon>Pseudomonadota</taxon>
        <taxon>Alphaproteobacteria</taxon>
        <taxon>Hyphomicrobiales</taxon>
        <taxon>Bartonellaceae</taxon>
        <taxon>Bartonella</taxon>
    </lineage>
</organism>
<accession>A0A1U9MCM5</accession>
<evidence type="ECO:0000313" key="1">
    <source>
        <dbReference type="EMBL" id="AQT43037.1"/>
    </source>
</evidence>
<gene>
    <name evidence="1" type="ORF">BBC0178_015810</name>
</gene>
<dbReference type="Proteomes" id="UP000189660">
    <property type="component" value="Chromosome"/>
</dbReference>